<proteinExistence type="predicted"/>
<reference evidence="2" key="1">
    <citation type="submission" date="2018-09" db="EMBL/GenBank/DDBJ databases">
        <title>Acidovorax cavernicola nov. sp. isolated from Gruta de las Maravillas (Aracena, Spain).</title>
        <authorList>
            <person name="Jurado V."/>
            <person name="Gutierrez-Patricio S."/>
            <person name="Gonzalez-Pimentel J.L."/>
            <person name="Miller A.Z."/>
            <person name="Laiz L."/>
            <person name="Saiz-Jimenez C."/>
        </authorList>
    </citation>
    <scope>NUCLEOTIDE SEQUENCE [LARGE SCALE GENOMIC DNA]</scope>
    <source>
        <strain evidence="2">1011MAR3C25</strain>
    </source>
</reference>
<comment type="caution">
    <text evidence="1">The sequence shown here is derived from an EMBL/GenBank/DDBJ whole genome shotgun (WGS) entry which is preliminary data.</text>
</comment>
<sequence>MRSLPEIRQQQESMMQVLKKAFPAPVVCDAAGSAMTVTNAVTAMFGTRPSLSPPIILTAITDPVAG</sequence>
<protein>
    <submittedName>
        <fullName evidence="1">Uncharacterized protein</fullName>
    </submittedName>
</protein>
<accession>A0A418SVD9</accession>
<name>A0A418SVD9_9RHOB</name>
<organism evidence="1 2">
    <name type="scientific">Paracoccus onubensis</name>
    <dbReference type="NCBI Taxonomy" id="1675788"/>
    <lineage>
        <taxon>Bacteria</taxon>
        <taxon>Pseudomonadati</taxon>
        <taxon>Pseudomonadota</taxon>
        <taxon>Alphaproteobacteria</taxon>
        <taxon>Rhodobacterales</taxon>
        <taxon>Paracoccaceae</taxon>
        <taxon>Paracoccus</taxon>
    </lineage>
</organism>
<keyword evidence="2" id="KW-1185">Reference proteome</keyword>
<dbReference type="AlphaFoldDB" id="A0A418SVD9"/>
<evidence type="ECO:0000313" key="2">
    <source>
        <dbReference type="Proteomes" id="UP000284202"/>
    </source>
</evidence>
<dbReference type="EMBL" id="QZCG01000007">
    <property type="protein sequence ID" value="RJE84942.1"/>
    <property type="molecule type" value="Genomic_DNA"/>
</dbReference>
<dbReference type="Proteomes" id="UP000284202">
    <property type="component" value="Unassembled WGS sequence"/>
</dbReference>
<evidence type="ECO:0000313" key="1">
    <source>
        <dbReference type="EMBL" id="RJE84942.1"/>
    </source>
</evidence>
<gene>
    <name evidence="1" type="ORF">D3P04_11600</name>
</gene>